<dbReference type="Gene3D" id="3.80.10.10">
    <property type="entry name" value="Ribonuclease Inhibitor"/>
    <property type="match status" value="3"/>
</dbReference>
<evidence type="ECO:0000256" key="13">
    <source>
        <dbReference type="SAM" id="SignalP"/>
    </source>
</evidence>
<dbReference type="GO" id="GO:0009742">
    <property type="term" value="P:brassinosteroid mediated signaling pathway"/>
    <property type="evidence" value="ECO:0007669"/>
    <property type="project" value="UniProtKB-KW"/>
</dbReference>
<dbReference type="STRING" id="4565.A0A3B6Q8T1"/>
<feature type="domain" description="Leucine-rich repeat-containing N-terminal plant-type" evidence="14">
    <location>
        <begin position="52"/>
        <end position="88"/>
    </location>
</feature>
<feature type="chain" id="PRO_5043179372" evidence="13">
    <location>
        <begin position="27"/>
        <end position="935"/>
    </location>
</feature>
<dbReference type="Gramene" id="TraesJAG6D03G03633900.1">
    <property type="protein sequence ID" value="TraesJAG6D03G03633900.1.CDS1"/>
    <property type="gene ID" value="TraesJAG6D03G03633900"/>
</dbReference>
<evidence type="ECO:0000313" key="16">
    <source>
        <dbReference type="EnsemblPlants" id="TraesCS6D02G005800.1.cds1"/>
    </source>
</evidence>
<dbReference type="FunFam" id="3.80.10.10:FF:000111">
    <property type="entry name" value="LRR receptor-like serine/threonine-protein kinase ERECTA"/>
    <property type="match status" value="1"/>
</dbReference>
<name>A0A3B6Q8T1_WHEAT</name>
<evidence type="ECO:0000256" key="5">
    <source>
        <dbReference type="ARBA" id="ARBA00022626"/>
    </source>
</evidence>
<evidence type="ECO:0000256" key="8">
    <source>
        <dbReference type="ARBA" id="ARBA00022737"/>
    </source>
</evidence>
<evidence type="ECO:0000256" key="11">
    <source>
        <dbReference type="ARBA" id="ARBA00023180"/>
    </source>
</evidence>
<sequence length="935" mass="102527">MAVPRQLLRVTMILTMFLVRHAGAQGAFFPMPRHPRLPALPPTPGGTLCVPRERDALLDFKDGLTDPINFLSSWRGVECCLWTGIICSNRTGHVVMLKINSGWPFDSSMHRVGGEIRSSLLTLRHLKQLDLSDNNFGGQPIPELIGALGCGRLTHLDLSGSNFGGRIPPHLGNLSNLVSLQLNYMADGSYSPDLTWVSCLQKLQVLGMSEVDLSAATSWLHDINMLPRLADLDLSYCALQNSMSPPAHSNLTSLENLNLISNSFNTSLGAKNLLWDLPGLQSLFLTGCGIDGPIPDAVGNLTSLQSLYLGSNKFTGMVPLSFRKLQNLTELVLDTNFIIMDMADLMHRLGHLSSLATINLDNNELYGDVPVSVRELINLNQLSLAHNNLHGTITEDHFTYLTALQTLDISDNSLTMKVDSTWKAPFNLSYAGFRSCILGPKFPSWLNQPTTYYLDVSNTSIHDSIPLWIVNPSFEYLDLSRNRLVGMLPNLLSSLQILDVSFNEIVGPIPKLPNSLLYLDLSGNNLSGALPSVIGAPMLEVLLLFNNSFSGTIPCSMLQLQQLKFLDLSKNLLDGRLPSCSRGFDTSTITLLKLNNNHILGAFPLFLQKCRELKLLDLAYNKFSGSLPTWIESKLPQLALLNLRSNMFSGGIPDQLTRMKGLQFLDIACNNISGNIPRSLGNLKAMTSTSNNSGGLFDLVNYIVVGGVSKAMSADAYTVEVGIKGQVLEYTKGIAYMVNLDFSSNSLTGRIPKEIGMLIALKNLNFSWNSLTDIIPQSIGALQALESFDLSHNGLSGEIPTSISSLTSLTRLNLSYNDLTGTIPSGNQLRTLEDQASIYIGNPGLCGPPVPGNCSRIDIIPYAPQEHNEGMSDVVSLYLSMCIGFVVGLWIVFCGFLFKKKWRIGWLSFTDHMYDRAYVHVAMGWASLARNIHQG</sequence>
<dbReference type="GeneID" id="123140659"/>
<feature type="signal peptide" evidence="13">
    <location>
        <begin position="1"/>
        <end position="26"/>
    </location>
</feature>
<dbReference type="SUPFAM" id="SSF52058">
    <property type="entry name" value="L domain-like"/>
    <property type="match status" value="3"/>
</dbReference>
<evidence type="ECO:0000256" key="10">
    <source>
        <dbReference type="ARBA" id="ARBA00023136"/>
    </source>
</evidence>
<evidence type="ECO:0000256" key="3">
    <source>
        <dbReference type="ARBA" id="ARBA00022475"/>
    </source>
</evidence>
<keyword evidence="3" id="KW-1003">Cell membrane</keyword>
<keyword evidence="5" id="KW-1070">Brassinosteroid signaling pathway</keyword>
<dbReference type="InterPro" id="IPR046956">
    <property type="entry name" value="RLP23-like"/>
</dbReference>
<reference evidence="16" key="1">
    <citation type="submission" date="2018-08" db="EMBL/GenBank/DDBJ databases">
        <authorList>
            <person name="Rossello M."/>
        </authorList>
    </citation>
    <scope>NUCLEOTIDE SEQUENCE [LARGE SCALE GENOMIC DNA]</scope>
    <source>
        <strain evidence="16">cv. Chinese Spring</strain>
    </source>
</reference>
<comment type="similarity">
    <text evidence="2">Belongs to the RLP family.</text>
</comment>
<keyword evidence="10 12" id="KW-0472">Membrane</keyword>
<dbReference type="AlphaFoldDB" id="A0A3B6Q8T1"/>
<evidence type="ECO:0000256" key="1">
    <source>
        <dbReference type="ARBA" id="ARBA00004251"/>
    </source>
</evidence>
<dbReference type="OMA" id="HDINMLP"/>
<evidence type="ECO:0000256" key="6">
    <source>
        <dbReference type="ARBA" id="ARBA00022692"/>
    </source>
</evidence>
<keyword evidence="8" id="KW-0677">Repeat</keyword>
<dbReference type="InterPro" id="IPR013210">
    <property type="entry name" value="LRR_N_plant-typ"/>
</dbReference>
<dbReference type="KEGG" id="taes:123140659"/>
<keyword evidence="7 13" id="KW-0732">Signal</keyword>
<accession>A0A3B6Q8T1</accession>
<dbReference type="Pfam" id="PF08263">
    <property type="entry name" value="LRRNT_2"/>
    <property type="match status" value="1"/>
</dbReference>
<dbReference type="FunFam" id="3.80.10.10:FF:000041">
    <property type="entry name" value="LRR receptor-like serine/threonine-protein kinase ERECTA"/>
    <property type="match status" value="1"/>
</dbReference>
<dbReference type="SMART" id="SM00365">
    <property type="entry name" value="LRR_SD22"/>
    <property type="match status" value="5"/>
</dbReference>
<reference evidence="16" key="2">
    <citation type="submission" date="2018-10" db="UniProtKB">
        <authorList>
            <consortium name="EnsemblPlants"/>
        </authorList>
    </citation>
    <scope>IDENTIFICATION</scope>
</reference>
<keyword evidence="9 12" id="KW-1133">Transmembrane helix</keyword>
<evidence type="ECO:0000256" key="9">
    <source>
        <dbReference type="ARBA" id="ARBA00022989"/>
    </source>
</evidence>
<evidence type="ECO:0000256" key="4">
    <source>
        <dbReference type="ARBA" id="ARBA00022614"/>
    </source>
</evidence>
<keyword evidence="6 12" id="KW-0812">Transmembrane</keyword>
<dbReference type="OrthoDB" id="749832at2759"/>
<dbReference type="InterPro" id="IPR001611">
    <property type="entry name" value="Leu-rich_rpt"/>
</dbReference>
<evidence type="ECO:0000313" key="17">
    <source>
        <dbReference type="Proteomes" id="UP000019116"/>
    </source>
</evidence>
<dbReference type="PANTHER" id="PTHR48063">
    <property type="entry name" value="LRR RECEPTOR-LIKE KINASE"/>
    <property type="match status" value="1"/>
</dbReference>
<dbReference type="Gramene" id="TraesROB_scaffold_013439_01G000300.1">
    <property type="protein sequence ID" value="TraesROB_scaffold_013439_01G000300.1"/>
    <property type="gene ID" value="TraesROB_scaffold_013439_01G000300"/>
</dbReference>
<keyword evidence="17" id="KW-1185">Reference proteome</keyword>
<dbReference type="Gramene" id="TraesWEE_scaffold_001298_01G000300.1">
    <property type="protein sequence ID" value="TraesWEE_scaffold_001298_01G000300.1"/>
    <property type="gene ID" value="TraesWEE_scaffold_001298_01G000300"/>
</dbReference>
<protein>
    <submittedName>
        <fullName evidence="16">Uncharacterized protein</fullName>
    </submittedName>
</protein>
<evidence type="ECO:0000256" key="12">
    <source>
        <dbReference type="SAM" id="Phobius"/>
    </source>
</evidence>
<organism evidence="16">
    <name type="scientific">Triticum aestivum</name>
    <name type="common">Wheat</name>
    <dbReference type="NCBI Taxonomy" id="4565"/>
    <lineage>
        <taxon>Eukaryota</taxon>
        <taxon>Viridiplantae</taxon>
        <taxon>Streptophyta</taxon>
        <taxon>Embryophyta</taxon>
        <taxon>Tracheophyta</taxon>
        <taxon>Spermatophyta</taxon>
        <taxon>Magnoliopsida</taxon>
        <taxon>Liliopsida</taxon>
        <taxon>Poales</taxon>
        <taxon>Poaceae</taxon>
        <taxon>BOP clade</taxon>
        <taxon>Pooideae</taxon>
        <taxon>Triticodae</taxon>
        <taxon>Triticeae</taxon>
        <taxon>Triticinae</taxon>
        <taxon>Triticum</taxon>
    </lineage>
</organism>
<feature type="transmembrane region" description="Helical" evidence="12">
    <location>
        <begin position="877"/>
        <end position="898"/>
    </location>
</feature>
<dbReference type="Gramene" id="TraesLDM6D03G03643760.1">
    <property type="protein sequence ID" value="TraesLDM6D03G03643760.1.CDS1"/>
    <property type="gene ID" value="TraesLDM6D03G03643760"/>
</dbReference>
<dbReference type="EnsemblPlants" id="TraesCS6D02G005800.1">
    <property type="protein sequence ID" value="TraesCS6D02G005800.1.cds1"/>
    <property type="gene ID" value="TraesCS6D02G005800"/>
</dbReference>
<feature type="domain" description="Disease resistance R13L4/SHOC-2-like LRR" evidence="15">
    <location>
        <begin position="274"/>
        <end position="453"/>
    </location>
</feature>
<keyword evidence="4" id="KW-0433">Leucine-rich repeat</keyword>
<dbReference type="PANTHER" id="PTHR48063:SF51">
    <property type="entry name" value="LEUCINE-RICH REPEAT-CONTAINING N-TERMINAL PLANT-TYPE DOMAIN-CONTAINING PROTEIN"/>
    <property type="match status" value="1"/>
</dbReference>
<dbReference type="InterPro" id="IPR003591">
    <property type="entry name" value="Leu-rich_rpt_typical-subtyp"/>
</dbReference>
<dbReference type="Proteomes" id="UP000019116">
    <property type="component" value="Chromosome 6D"/>
</dbReference>
<gene>
    <name evidence="16" type="primary">LOC123140659</name>
</gene>
<dbReference type="GO" id="GO:0005886">
    <property type="term" value="C:plasma membrane"/>
    <property type="evidence" value="ECO:0007669"/>
    <property type="project" value="UniProtKB-SubCell"/>
</dbReference>
<dbReference type="FunFam" id="3.80.10.10:FF:000095">
    <property type="entry name" value="LRR receptor-like serine/threonine-protein kinase GSO1"/>
    <property type="match status" value="1"/>
</dbReference>
<evidence type="ECO:0000259" key="14">
    <source>
        <dbReference type="Pfam" id="PF08263"/>
    </source>
</evidence>
<dbReference type="Pfam" id="PF23598">
    <property type="entry name" value="LRR_14"/>
    <property type="match status" value="1"/>
</dbReference>
<evidence type="ECO:0000256" key="7">
    <source>
        <dbReference type="ARBA" id="ARBA00022729"/>
    </source>
</evidence>
<dbReference type="Gramene" id="TraesMAC6D03G03640730.1">
    <property type="protein sequence ID" value="TraesMAC6D03G03640730.1.CDS1"/>
    <property type="gene ID" value="TraesMAC6D03G03640730"/>
</dbReference>
<evidence type="ECO:0000256" key="2">
    <source>
        <dbReference type="ARBA" id="ARBA00009592"/>
    </source>
</evidence>
<dbReference type="Pfam" id="PF13855">
    <property type="entry name" value="LRR_8"/>
    <property type="match status" value="1"/>
</dbReference>
<proteinExistence type="inferred from homology"/>
<dbReference type="InterPro" id="IPR055414">
    <property type="entry name" value="LRR_R13L4/SHOC2-like"/>
</dbReference>
<dbReference type="SMR" id="A0A3B6Q8T1"/>
<evidence type="ECO:0000259" key="15">
    <source>
        <dbReference type="Pfam" id="PF23598"/>
    </source>
</evidence>
<dbReference type="SMART" id="SM00369">
    <property type="entry name" value="LRR_TYP"/>
    <property type="match status" value="10"/>
</dbReference>
<dbReference type="Gramene" id="TraesSYM6D03G03587360.1">
    <property type="protein sequence ID" value="TraesSYM6D03G03587360.1.CDS1"/>
    <property type="gene ID" value="TraesSYM6D03G03587360"/>
</dbReference>
<dbReference type="Gramene" id="TraesCS6D03G0013400.1">
    <property type="protein sequence ID" value="TraesCS6D03G0013400.1.CDS1"/>
    <property type="gene ID" value="TraesCS6D03G0013400"/>
</dbReference>
<dbReference type="Pfam" id="PF00560">
    <property type="entry name" value="LRR_1"/>
    <property type="match status" value="5"/>
</dbReference>
<dbReference type="Gramene" id="TraesCS6D02G005800.1">
    <property type="protein sequence ID" value="TraesCS6D02G005800.1.cds1"/>
    <property type="gene ID" value="TraesCS6D02G005800"/>
</dbReference>
<dbReference type="InterPro" id="IPR032675">
    <property type="entry name" value="LRR_dom_sf"/>
</dbReference>
<dbReference type="RefSeq" id="XP_044415879.1">
    <property type="nucleotide sequence ID" value="XM_044559944.1"/>
</dbReference>
<dbReference type="PRINTS" id="PR00019">
    <property type="entry name" value="LEURICHRPT"/>
</dbReference>
<comment type="subcellular location">
    <subcellularLocation>
        <location evidence="1">Cell membrane</location>
        <topology evidence="1">Single-pass type I membrane protein</topology>
    </subcellularLocation>
</comment>
<keyword evidence="11" id="KW-0325">Glycoprotein</keyword>
<dbReference type="Pfam" id="PF13516">
    <property type="entry name" value="LRR_6"/>
    <property type="match status" value="1"/>
</dbReference>